<feature type="transmembrane region" description="Helical" evidence="12">
    <location>
        <begin position="116"/>
        <end position="136"/>
    </location>
</feature>
<dbReference type="InterPro" id="IPR003148">
    <property type="entry name" value="RCK_N"/>
</dbReference>
<feature type="transmembrane region" description="Helical" evidence="12">
    <location>
        <begin position="148"/>
        <end position="171"/>
    </location>
</feature>
<comment type="subcellular location">
    <subcellularLocation>
        <location evidence="1">Endomembrane system</location>
        <topology evidence="1">Multi-pass membrane protein</topology>
    </subcellularLocation>
</comment>
<dbReference type="Gene3D" id="3.40.50.720">
    <property type="entry name" value="NAD(P)-binding Rossmann-like Domain"/>
    <property type="match status" value="1"/>
</dbReference>
<evidence type="ECO:0000256" key="9">
    <source>
        <dbReference type="ARBA" id="ARBA00023065"/>
    </source>
</evidence>
<dbReference type="InterPro" id="IPR006153">
    <property type="entry name" value="Cation/H_exchanger_TM"/>
</dbReference>
<evidence type="ECO:0000256" key="1">
    <source>
        <dbReference type="ARBA" id="ARBA00004127"/>
    </source>
</evidence>
<dbReference type="InterPro" id="IPR036291">
    <property type="entry name" value="NAD(P)-bd_dom_sf"/>
</dbReference>
<name>A0A1W2EIF8_9HYPH</name>
<feature type="transmembrane region" description="Helical" evidence="12">
    <location>
        <begin position="183"/>
        <end position="203"/>
    </location>
</feature>
<protein>
    <submittedName>
        <fullName evidence="14">Kef-type potassium/proton antiporter, CPA2 family</fullName>
    </submittedName>
</protein>
<dbReference type="Gene3D" id="1.20.1530.20">
    <property type="match status" value="1"/>
</dbReference>
<keyword evidence="10 12" id="KW-0472">Membrane</keyword>
<dbReference type="Pfam" id="PF02254">
    <property type="entry name" value="TrkA_N"/>
    <property type="match status" value="1"/>
</dbReference>
<dbReference type="PANTHER" id="PTHR46157">
    <property type="entry name" value="K(+) EFFLUX ANTIPORTER 3, CHLOROPLASTIC"/>
    <property type="match status" value="1"/>
</dbReference>
<dbReference type="GO" id="GO:0015297">
    <property type="term" value="F:antiporter activity"/>
    <property type="evidence" value="ECO:0007669"/>
    <property type="project" value="UniProtKB-KW"/>
</dbReference>
<dbReference type="SUPFAM" id="SSF51735">
    <property type="entry name" value="NAD(P)-binding Rossmann-fold domains"/>
    <property type="match status" value="1"/>
</dbReference>
<dbReference type="NCBIfam" id="TIGR00932">
    <property type="entry name" value="2a37"/>
    <property type="match status" value="1"/>
</dbReference>
<feature type="transmembrane region" description="Helical" evidence="12">
    <location>
        <begin position="88"/>
        <end position="110"/>
    </location>
</feature>
<organism evidence="14 15">
    <name type="scientific">Fulvimarina manganoxydans</name>
    <dbReference type="NCBI Taxonomy" id="937218"/>
    <lineage>
        <taxon>Bacteria</taxon>
        <taxon>Pseudomonadati</taxon>
        <taxon>Pseudomonadota</taxon>
        <taxon>Alphaproteobacteria</taxon>
        <taxon>Hyphomicrobiales</taxon>
        <taxon>Aurantimonadaceae</taxon>
        <taxon>Fulvimarina</taxon>
    </lineage>
</organism>
<keyword evidence="5" id="KW-0633">Potassium transport</keyword>
<proteinExistence type="inferred from homology"/>
<gene>
    <name evidence="14" type="ORF">SAMN06297251_12622</name>
</gene>
<comment type="similarity">
    <text evidence="2">Belongs to the monovalent cation:proton antiporter 2 (CPA2) transporter (TC 2.A.37) family.</text>
</comment>
<evidence type="ECO:0000256" key="4">
    <source>
        <dbReference type="ARBA" id="ARBA00022449"/>
    </source>
</evidence>
<feature type="transmembrane region" description="Helical" evidence="12">
    <location>
        <begin position="293"/>
        <end position="315"/>
    </location>
</feature>
<feature type="region of interest" description="Disordered" evidence="11">
    <location>
        <begin position="591"/>
        <end position="639"/>
    </location>
</feature>
<accession>A0A1W2EIF8</accession>
<feature type="transmembrane region" description="Helical" evidence="12">
    <location>
        <begin position="33"/>
        <end position="51"/>
    </location>
</feature>
<evidence type="ECO:0000256" key="3">
    <source>
        <dbReference type="ARBA" id="ARBA00022448"/>
    </source>
</evidence>
<keyword evidence="4" id="KW-0050">Antiport</keyword>
<evidence type="ECO:0000256" key="5">
    <source>
        <dbReference type="ARBA" id="ARBA00022538"/>
    </source>
</evidence>
<dbReference type="EMBL" id="FWXR01000026">
    <property type="protein sequence ID" value="SMD09474.1"/>
    <property type="molecule type" value="Genomic_DNA"/>
</dbReference>
<dbReference type="GO" id="GO:0005886">
    <property type="term" value="C:plasma membrane"/>
    <property type="evidence" value="ECO:0007669"/>
    <property type="project" value="TreeGrafter"/>
</dbReference>
<keyword evidence="15" id="KW-1185">Reference proteome</keyword>
<dbReference type="Proteomes" id="UP000192656">
    <property type="component" value="Unassembled WGS sequence"/>
</dbReference>
<feature type="transmembrane region" description="Helical" evidence="12">
    <location>
        <begin position="57"/>
        <end position="76"/>
    </location>
</feature>
<dbReference type="Pfam" id="PF00999">
    <property type="entry name" value="Na_H_Exchanger"/>
    <property type="match status" value="1"/>
</dbReference>
<keyword evidence="7" id="KW-0630">Potassium</keyword>
<feature type="transmembrane region" description="Helical" evidence="12">
    <location>
        <begin position="268"/>
        <end position="286"/>
    </location>
</feature>
<feature type="domain" description="RCK N-terminal" evidence="13">
    <location>
        <begin position="400"/>
        <end position="516"/>
    </location>
</feature>
<evidence type="ECO:0000256" key="12">
    <source>
        <dbReference type="SAM" id="Phobius"/>
    </source>
</evidence>
<evidence type="ECO:0000256" key="8">
    <source>
        <dbReference type="ARBA" id="ARBA00022989"/>
    </source>
</evidence>
<evidence type="ECO:0000256" key="7">
    <source>
        <dbReference type="ARBA" id="ARBA00022958"/>
    </source>
</evidence>
<dbReference type="GO" id="GO:0012505">
    <property type="term" value="C:endomembrane system"/>
    <property type="evidence" value="ECO:0007669"/>
    <property type="project" value="UniProtKB-SubCell"/>
</dbReference>
<dbReference type="PROSITE" id="PS51201">
    <property type="entry name" value="RCK_N"/>
    <property type="match status" value="1"/>
</dbReference>
<dbReference type="GO" id="GO:1902600">
    <property type="term" value="P:proton transmembrane transport"/>
    <property type="evidence" value="ECO:0007669"/>
    <property type="project" value="InterPro"/>
</dbReference>
<evidence type="ECO:0000313" key="15">
    <source>
        <dbReference type="Proteomes" id="UP000192656"/>
    </source>
</evidence>
<feature type="transmembrane region" description="Helical" evidence="12">
    <location>
        <begin position="359"/>
        <end position="382"/>
    </location>
</feature>
<evidence type="ECO:0000259" key="13">
    <source>
        <dbReference type="PROSITE" id="PS51201"/>
    </source>
</evidence>
<keyword evidence="9" id="KW-0406">Ion transport</keyword>
<dbReference type="PANTHER" id="PTHR46157:SF8">
    <property type="entry name" value="GLUTATHIONE-REGULATED POTASSIUM-EFFLUX SYSTEM PROTEIN"/>
    <property type="match status" value="1"/>
</dbReference>
<feature type="compositionally biased region" description="Basic residues" evidence="11">
    <location>
        <begin position="611"/>
        <end position="624"/>
    </location>
</feature>
<dbReference type="STRING" id="937218.SAMN06297251_12622"/>
<feature type="transmembrane region" description="Helical" evidence="12">
    <location>
        <begin position="6"/>
        <end position="26"/>
    </location>
</feature>
<dbReference type="GO" id="GO:0008324">
    <property type="term" value="F:monoatomic cation transmembrane transporter activity"/>
    <property type="evidence" value="ECO:0007669"/>
    <property type="project" value="InterPro"/>
</dbReference>
<evidence type="ECO:0000256" key="2">
    <source>
        <dbReference type="ARBA" id="ARBA00005551"/>
    </source>
</evidence>
<dbReference type="FunFam" id="3.40.50.720:FF:000036">
    <property type="entry name" value="Glutathione-regulated potassium-efflux system protein KefB"/>
    <property type="match status" value="1"/>
</dbReference>
<keyword evidence="3" id="KW-0813">Transport</keyword>
<evidence type="ECO:0000256" key="10">
    <source>
        <dbReference type="ARBA" id="ARBA00023136"/>
    </source>
</evidence>
<evidence type="ECO:0000256" key="11">
    <source>
        <dbReference type="SAM" id="MobiDB-lite"/>
    </source>
</evidence>
<dbReference type="InterPro" id="IPR038770">
    <property type="entry name" value="Na+/solute_symporter_sf"/>
</dbReference>
<dbReference type="AlphaFoldDB" id="A0A1W2EIF8"/>
<reference evidence="14 15" key="1">
    <citation type="submission" date="2017-04" db="EMBL/GenBank/DDBJ databases">
        <authorList>
            <person name="Afonso C.L."/>
            <person name="Miller P.J."/>
            <person name="Scott M.A."/>
            <person name="Spackman E."/>
            <person name="Goraichik I."/>
            <person name="Dimitrov K.M."/>
            <person name="Suarez D.L."/>
            <person name="Swayne D.E."/>
        </authorList>
    </citation>
    <scope>NUCLEOTIDE SEQUENCE [LARGE SCALE GENOMIC DNA]</scope>
    <source>
        <strain evidence="14 15">CGMCC 1.10972</strain>
    </source>
</reference>
<keyword evidence="8 12" id="KW-1133">Transmembrane helix</keyword>
<sequence>MEHGADAQFLEVLLLLGGGIVAGTLFKRIGLGTVLGYLFAGIAMGPLLGLISGGEEILHIGELGVVFLLFIIGLELKLSRLWTLRRQIFGLGAAQVVVTGAALAALLWWLVFPGGAAIVIGFGFALSSTAFGLQLLEEAGETNTRHGQAGFSILLFQDLAVVPLLAVIPFLAPYSNDASIKPMEVAISLGALVGLIAAGRWLLNPLFRIMASAGAREVMLGAALFVVLGSAMLMAIAGFSMAMGAFIAGVLLAESSYRHELEANIEPFRGLLLGLFFIGVGLSIDLQVLTEDWMIILLAAPLLMIVKSVFIYSLARAFGEGHDTAMRIAGLLAQAGEFGFVLFSAAAADRIFPQSTSSLLIAITTLTMMLTPLSTTLATYLLGRKDEEEDEMEEDFEGAGSDVLLIGFSRFGQIVAQVLLSSGIDVTILDSSAERIRTATRFGFRIYFGSGMRKEVLEASGIRHAKLVAVCTNKKETTDRVVDLIRSEFPNVNLYVRAYDRAHALSLRARGVDYEIRETVESALSFGNATLTSLGVEEELAREIVADVRKRDTARLKLQEAEGYSAGADMVTTKVVAPEPLVKPHPALQAVDKAGDGSEGGSDLFDDQAPIRRRRGRFLRSRRTQIKEPVAGRPDPLRS</sequence>
<feature type="transmembrane region" description="Helical" evidence="12">
    <location>
        <begin position="224"/>
        <end position="248"/>
    </location>
</feature>
<keyword evidence="6 12" id="KW-0812">Transmembrane</keyword>
<dbReference type="InterPro" id="IPR004771">
    <property type="entry name" value="K/H_exchanger"/>
</dbReference>
<evidence type="ECO:0000313" key="14">
    <source>
        <dbReference type="EMBL" id="SMD09474.1"/>
    </source>
</evidence>
<feature type="transmembrane region" description="Helical" evidence="12">
    <location>
        <begin position="327"/>
        <end position="347"/>
    </location>
</feature>
<evidence type="ECO:0000256" key="6">
    <source>
        <dbReference type="ARBA" id="ARBA00022692"/>
    </source>
</evidence>
<dbReference type="GO" id="GO:0006813">
    <property type="term" value="P:potassium ion transport"/>
    <property type="evidence" value="ECO:0007669"/>
    <property type="project" value="UniProtKB-KW"/>
</dbReference>